<dbReference type="Gene3D" id="1.10.10.10">
    <property type="entry name" value="Winged helix-like DNA-binding domain superfamily/Winged helix DNA-binding domain"/>
    <property type="match status" value="1"/>
</dbReference>
<reference evidence="9 10" key="1">
    <citation type="journal article" date="2023" name="Plants (Basel)">
        <title>Bridging the Gap: Combining Genomics and Transcriptomics Approaches to Understand Stylosanthes scabra, an Orphan Legume from the Brazilian Caatinga.</title>
        <authorList>
            <person name="Ferreira-Neto J.R.C."/>
            <person name="da Silva M.D."/>
            <person name="Binneck E."/>
            <person name="de Melo N.F."/>
            <person name="da Silva R.H."/>
            <person name="de Melo A.L.T.M."/>
            <person name="Pandolfi V."/>
            <person name="Bustamante F.O."/>
            <person name="Brasileiro-Vidal A.C."/>
            <person name="Benko-Iseppon A.M."/>
        </authorList>
    </citation>
    <scope>NUCLEOTIDE SEQUENCE [LARGE SCALE GENOMIC DNA]</scope>
    <source>
        <tissue evidence="9">Leaves</tissue>
    </source>
</reference>
<dbReference type="InterPro" id="IPR002182">
    <property type="entry name" value="NB-ARC"/>
</dbReference>
<dbReference type="EMBL" id="JASCZI010181363">
    <property type="protein sequence ID" value="MED6182567.1"/>
    <property type="molecule type" value="Genomic_DNA"/>
</dbReference>
<dbReference type="Pfam" id="PF23598">
    <property type="entry name" value="LRR_14"/>
    <property type="match status" value="1"/>
</dbReference>
<evidence type="ECO:0000313" key="10">
    <source>
        <dbReference type="Proteomes" id="UP001341840"/>
    </source>
</evidence>
<proteinExistence type="predicted"/>
<dbReference type="SUPFAM" id="SSF52058">
    <property type="entry name" value="L domain-like"/>
    <property type="match status" value="1"/>
</dbReference>
<dbReference type="Gene3D" id="3.40.50.300">
    <property type="entry name" value="P-loop containing nucleotide triphosphate hydrolases"/>
    <property type="match status" value="1"/>
</dbReference>
<keyword evidence="1" id="KW-0677">Repeat</keyword>
<feature type="domain" description="Disease resistance R13L4/SHOC-2-like LRR" evidence="8">
    <location>
        <begin position="547"/>
        <end position="757"/>
    </location>
</feature>
<accession>A0ABU6W9X0</accession>
<evidence type="ECO:0000259" key="8">
    <source>
        <dbReference type="Pfam" id="PF23598"/>
    </source>
</evidence>
<dbReference type="InterPro" id="IPR042197">
    <property type="entry name" value="Apaf_helical"/>
</dbReference>
<dbReference type="InterPro" id="IPR055414">
    <property type="entry name" value="LRR_R13L4/SHOC2-like"/>
</dbReference>
<dbReference type="Gene3D" id="3.80.10.10">
    <property type="entry name" value="Ribonuclease Inhibitor"/>
    <property type="match status" value="1"/>
</dbReference>
<dbReference type="PANTHER" id="PTHR36766">
    <property type="entry name" value="PLANT BROAD-SPECTRUM MILDEW RESISTANCE PROTEIN RPW8"/>
    <property type="match status" value="1"/>
</dbReference>
<sequence>MAEIASGAAATLLSNLATKSFQEIALACGLEENVKKLQSSLRITNGYLLDAENKQAKNHSITEWLKQLREAFDDAGDILDEIEYEAKHNEVVKIYGSISTKVYRFFSYTSNPLAFRIRMAHKIKDMKQRIDEKVREGRILGIVEQHVNTPTLEHSLQWRETSSSLPLRVCGRHEEKEDIIQLLMGQHSEASNVDVISIVGIGGLGKTTLAQMVYDDDRVKQHFNMLMWVCVSDDFDMKRLIQRIIHAASKPENIVNFDANSSLEDMVSLLNKKLCDKKFILVLDDVWNEHHNKWDEFRNHLLKAGSGQKSKGSKIIVTTRSHKVADIVGGGLLINLKALPENECWKLFVKCAFQEEGDEEKYPRLKQIGVEIVRKCKGVPLAITTLGCLLRSKSHDENEWRKIRDSEVWKLDPEEIGILPSLRLSYDHLSPEVKQCFSYCSCFPKDYEFEVIELIMFWTAHGLLQPIHEEEDVEDIGELYIEKLLSLCLLQIDEEYFPDSLLLIRLKMHDLVHDLAKSTMKMSSKTRTIVQGEVQEGEQETSTECDSNKFNYVKALHLRYMESSSLPDDCFETMKKHLRYLNLKHSPILEKLPDSICKLQNLQSLNLHGYNNIHTLPKNMKYLISLQYLFLTVKATSLSSMNIGCFQQLKFLYLDDCSKLVSMPSAVGRLTTLNTLMIHFCSNLVSFEDEEEEGKEHVTAVHNLNLQLFDIKGLYKLKALPNWLERATKLRYLTIIGAIIKSFPARLPMASLEQLDINDCAELSSLPDNMDQTHSLQYLKIYDCPTLSQRYNKRTGSDWSKIAHIPRCEINGYDQHDD</sequence>
<dbReference type="InterPro" id="IPR027417">
    <property type="entry name" value="P-loop_NTPase"/>
</dbReference>
<dbReference type="InterPro" id="IPR032675">
    <property type="entry name" value="LRR_dom_sf"/>
</dbReference>
<gene>
    <name evidence="9" type="ORF">PIB30_029560</name>
</gene>
<organism evidence="9 10">
    <name type="scientific">Stylosanthes scabra</name>
    <dbReference type="NCBI Taxonomy" id="79078"/>
    <lineage>
        <taxon>Eukaryota</taxon>
        <taxon>Viridiplantae</taxon>
        <taxon>Streptophyta</taxon>
        <taxon>Embryophyta</taxon>
        <taxon>Tracheophyta</taxon>
        <taxon>Spermatophyta</taxon>
        <taxon>Magnoliopsida</taxon>
        <taxon>eudicotyledons</taxon>
        <taxon>Gunneridae</taxon>
        <taxon>Pentapetalae</taxon>
        <taxon>rosids</taxon>
        <taxon>fabids</taxon>
        <taxon>Fabales</taxon>
        <taxon>Fabaceae</taxon>
        <taxon>Papilionoideae</taxon>
        <taxon>50 kb inversion clade</taxon>
        <taxon>dalbergioids sensu lato</taxon>
        <taxon>Dalbergieae</taxon>
        <taxon>Pterocarpus clade</taxon>
        <taxon>Stylosanthes</taxon>
    </lineage>
</organism>
<evidence type="ECO:0000256" key="2">
    <source>
        <dbReference type="ARBA" id="ARBA00022741"/>
    </source>
</evidence>
<dbReference type="Pfam" id="PF00931">
    <property type="entry name" value="NB-ARC"/>
    <property type="match status" value="1"/>
</dbReference>
<protein>
    <submittedName>
        <fullName evidence="9">Uncharacterized protein</fullName>
    </submittedName>
</protein>
<keyword evidence="3" id="KW-0611">Plant defense</keyword>
<feature type="domain" description="Disease resistance N-terminal" evidence="6">
    <location>
        <begin position="11"/>
        <end position="90"/>
    </location>
</feature>
<name>A0ABU6W9X0_9FABA</name>
<evidence type="ECO:0000313" key="9">
    <source>
        <dbReference type="EMBL" id="MED6182567.1"/>
    </source>
</evidence>
<evidence type="ECO:0000259" key="7">
    <source>
        <dbReference type="Pfam" id="PF23559"/>
    </source>
</evidence>
<dbReference type="Pfam" id="PF23559">
    <property type="entry name" value="WHD_DRP"/>
    <property type="match status" value="1"/>
</dbReference>
<dbReference type="SUPFAM" id="SSF52540">
    <property type="entry name" value="P-loop containing nucleoside triphosphate hydrolases"/>
    <property type="match status" value="1"/>
</dbReference>
<evidence type="ECO:0000259" key="6">
    <source>
        <dbReference type="Pfam" id="PF18052"/>
    </source>
</evidence>
<keyword evidence="2" id="KW-0547">Nucleotide-binding</keyword>
<dbReference type="PANTHER" id="PTHR36766:SF61">
    <property type="entry name" value="NB-ARC DOMAIN DISEASE RESISTANCE PROTEIN"/>
    <property type="match status" value="1"/>
</dbReference>
<dbReference type="InterPro" id="IPR041118">
    <property type="entry name" value="Rx_N"/>
</dbReference>
<dbReference type="InterPro" id="IPR058922">
    <property type="entry name" value="WHD_DRP"/>
</dbReference>
<dbReference type="Gene3D" id="1.10.8.430">
    <property type="entry name" value="Helical domain of apoptotic protease-activating factors"/>
    <property type="match status" value="1"/>
</dbReference>
<evidence type="ECO:0000256" key="4">
    <source>
        <dbReference type="ARBA" id="ARBA00022840"/>
    </source>
</evidence>
<evidence type="ECO:0000256" key="3">
    <source>
        <dbReference type="ARBA" id="ARBA00022821"/>
    </source>
</evidence>
<keyword evidence="10" id="KW-1185">Reference proteome</keyword>
<feature type="domain" description="Disease resistance protein winged helix" evidence="7">
    <location>
        <begin position="443"/>
        <end position="516"/>
    </location>
</feature>
<feature type="domain" description="NB-ARC" evidence="5">
    <location>
        <begin position="176"/>
        <end position="356"/>
    </location>
</feature>
<evidence type="ECO:0000259" key="5">
    <source>
        <dbReference type="Pfam" id="PF00931"/>
    </source>
</evidence>
<dbReference type="PRINTS" id="PR00364">
    <property type="entry name" value="DISEASERSIST"/>
</dbReference>
<dbReference type="InterPro" id="IPR036388">
    <property type="entry name" value="WH-like_DNA-bd_sf"/>
</dbReference>
<comment type="caution">
    <text evidence="9">The sequence shown here is derived from an EMBL/GenBank/DDBJ whole genome shotgun (WGS) entry which is preliminary data.</text>
</comment>
<keyword evidence="4" id="KW-0067">ATP-binding</keyword>
<evidence type="ECO:0000256" key="1">
    <source>
        <dbReference type="ARBA" id="ARBA00022737"/>
    </source>
</evidence>
<dbReference type="Gene3D" id="1.20.5.4130">
    <property type="match status" value="1"/>
</dbReference>
<dbReference type="Proteomes" id="UP001341840">
    <property type="component" value="Unassembled WGS sequence"/>
</dbReference>
<dbReference type="Pfam" id="PF18052">
    <property type="entry name" value="Rx_N"/>
    <property type="match status" value="1"/>
</dbReference>